<feature type="transmembrane region" description="Helical" evidence="8">
    <location>
        <begin position="238"/>
        <end position="259"/>
    </location>
</feature>
<evidence type="ECO:0000256" key="5">
    <source>
        <dbReference type="ARBA" id="ARBA00023180"/>
    </source>
</evidence>
<evidence type="ECO:0000256" key="2">
    <source>
        <dbReference type="ARBA" id="ARBA00022729"/>
    </source>
</evidence>
<evidence type="ECO:0000313" key="12">
    <source>
        <dbReference type="Proteomes" id="UP000823561"/>
    </source>
</evidence>
<dbReference type="FunFam" id="2.60.40.10:FF:000142">
    <property type="entry name" value="V-set domain-containing T-cell activation inhibitor 1"/>
    <property type="match status" value="1"/>
</dbReference>
<evidence type="ECO:0000256" key="4">
    <source>
        <dbReference type="ARBA" id="ARBA00023157"/>
    </source>
</evidence>
<feature type="chain" id="PRO_5043742095" description="Ig-like domain-containing protein" evidence="9">
    <location>
        <begin position="18"/>
        <end position="497"/>
    </location>
</feature>
<dbReference type="InterPro" id="IPR050504">
    <property type="entry name" value="IgSF_BTN/MOG"/>
</dbReference>
<dbReference type="GO" id="GO:0001817">
    <property type="term" value="P:regulation of cytokine production"/>
    <property type="evidence" value="ECO:0007669"/>
    <property type="project" value="TreeGrafter"/>
</dbReference>
<dbReference type="Proteomes" id="UP000823561">
    <property type="component" value="Chromosome 24"/>
</dbReference>
<gene>
    <name evidence="11" type="ORF">AALO_G00302670</name>
</gene>
<accession>A0AAV6FFU8</accession>
<feature type="coiled-coil region" evidence="7">
    <location>
        <begin position="407"/>
        <end position="482"/>
    </location>
</feature>
<feature type="coiled-coil region" evidence="7">
    <location>
        <begin position="345"/>
        <end position="372"/>
    </location>
</feature>
<evidence type="ECO:0000256" key="6">
    <source>
        <dbReference type="ARBA" id="ARBA00023319"/>
    </source>
</evidence>
<dbReference type="GO" id="GO:0009897">
    <property type="term" value="C:external side of plasma membrane"/>
    <property type="evidence" value="ECO:0007669"/>
    <property type="project" value="TreeGrafter"/>
</dbReference>
<dbReference type="InterPro" id="IPR036179">
    <property type="entry name" value="Ig-like_dom_sf"/>
</dbReference>
<feature type="signal peptide" evidence="9">
    <location>
        <begin position="1"/>
        <end position="17"/>
    </location>
</feature>
<proteinExistence type="predicted"/>
<dbReference type="Gene3D" id="2.60.40.10">
    <property type="entry name" value="Immunoglobulins"/>
    <property type="match status" value="2"/>
</dbReference>
<dbReference type="Pfam" id="PF22705">
    <property type="entry name" value="C2-set_3"/>
    <property type="match status" value="1"/>
</dbReference>
<dbReference type="InterPro" id="IPR007110">
    <property type="entry name" value="Ig-like_dom"/>
</dbReference>
<dbReference type="InterPro" id="IPR003599">
    <property type="entry name" value="Ig_sub"/>
</dbReference>
<keyword evidence="2 9" id="KW-0732">Signal</keyword>
<dbReference type="GO" id="GO:1903037">
    <property type="term" value="P:regulation of leukocyte cell-cell adhesion"/>
    <property type="evidence" value="ECO:0007669"/>
    <property type="project" value="UniProtKB-ARBA"/>
</dbReference>
<evidence type="ECO:0000256" key="1">
    <source>
        <dbReference type="ARBA" id="ARBA00004370"/>
    </source>
</evidence>
<dbReference type="InterPro" id="IPR013783">
    <property type="entry name" value="Ig-like_fold"/>
</dbReference>
<evidence type="ECO:0000313" key="11">
    <source>
        <dbReference type="EMBL" id="KAG5261325.1"/>
    </source>
</evidence>
<feature type="domain" description="Ig-like" evidence="10">
    <location>
        <begin position="147"/>
        <end position="214"/>
    </location>
</feature>
<dbReference type="PROSITE" id="PS50835">
    <property type="entry name" value="IG_LIKE"/>
    <property type="match status" value="2"/>
</dbReference>
<dbReference type="PANTHER" id="PTHR24100">
    <property type="entry name" value="BUTYROPHILIN"/>
    <property type="match status" value="1"/>
</dbReference>
<dbReference type="PANTHER" id="PTHR24100:SF149">
    <property type="entry name" value="BG-LIKE ANTIGEN 1-RELATED"/>
    <property type="match status" value="1"/>
</dbReference>
<keyword evidence="5" id="KW-0325">Glycoprotein</keyword>
<dbReference type="SMART" id="SM00409">
    <property type="entry name" value="IG"/>
    <property type="match status" value="1"/>
</dbReference>
<organism evidence="11 12">
    <name type="scientific">Alosa alosa</name>
    <name type="common">allis shad</name>
    <dbReference type="NCBI Taxonomy" id="278164"/>
    <lineage>
        <taxon>Eukaryota</taxon>
        <taxon>Metazoa</taxon>
        <taxon>Chordata</taxon>
        <taxon>Craniata</taxon>
        <taxon>Vertebrata</taxon>
        <taxon>Euteleostomi</taxon>
        <taxon>Actinopterygii</taxon>
        <taxon>Neopterygii</taxon>
        <taxon>Teleostei</taxon>
        <taxon>Clupei</taxon>
        <taxon>Clupeiformes</taxon>
        <taxon>Clupeoidei</taxon>
        <taxon>Clupeidae</taxon>
        <taxon>Alosa</taxon>
    </lineage>
</organism>
<protein>
    <recommendedName>
        <fullName evidence="10">Ig-like domain-containing protein</fullName>
    </recommendedName>
</protein>
<dbReference type="GO" id="GO:0050852">
    <property type="term" value="P:T cell receptor signaling pathway"/>
    <property type="evidence" value="ECO:0007669"/>
    <property type="project" value="TreeGrafter"/>
</dbReference>
<dbReference type="GO" id="GO:0005102">
    <property type="term" value="F:signaling receptor binding"/>
    <property type="evidence" value="ECO:0007669"/>
    <property type="project" value="TreeGrafter"/>
</dbReference>
<keyword evidence="4" id="KW-1015">Disulfide bond</keyword>
<comment type="caution">
    <text evidence="11">The sequence shown here is derived from an EMBL/GenBank/DDBJ whole genome shotgun (WGS) entry which is preliminary data.</text>
</comment>
<dbReference type="GO" id="GO:0050863">
    <property type="term" value="P:regulation of T cell activation"/>
    <property type="evidence" value="ECO:0007669"/>
    <property type="project" value="UniProtKB-ARBA"/>
</dbReference>
<dbReference type="InterPro" id="IPR013106">
    <property type="entry name" value="Ig_V-set"/>
</dbReference>
<keyword evidence="12" id="KW-1185">Reference proteome</keyword>
<dbReference type="SMART" id="SM00406">
    <property type="entry name" value="IGv"/>
    <property type="match status" value="1"/>
</dbReference>
<evidence type="ECO:0000259" key="10">
    <source>
        <dbReference type="PROSITE" id="PS50835"/>
    </source>
</evidence>
<evidence type="ECO:0000256" key="7">
    <source>
        <dbReference type="SAM" id="Coils"/>
    </source>
</evidence>
<evidence type="ECO:0000256" key="9">
    <source>
        <dbReference type="SAM" id="SignalP"/>
    </source>
</evidence>
<keyword evidence="3 8" id="KW-0472">Membrane</keyword>
<keyword evidence="6" id="KW-0393">Immunoglobulin domain</keyword>
<dbReference type="SUPFAM" id="SSF48726">
    <property type="entry name" value="Immunoglobulin"/>
    <property type="match status" value="2"/>
</dbReference>
<dbReference type="InterPro" id="IPR053896">
    <property type="entry name" value="BTN3A2-like_Ig-C"/>
</dbReference>
<evidence type="ECO:0000256" key="3">
    <source>
        <dbReference type="ARBA" id="ARBA00023136"/>
    </source>
</evidence>
<feature type="domain" description="Ig-like" evidence="10">
    <location>
        <begin position="21"/>
        <end position="133"/>
    </location>
</feature>
<keyword evidence="8" id="KW-0812">Transmembrane</keyword>
<dbReference type="EMBL" id="JADWDJ010000024">
    <property type="protein sequence ID" value="KAG5261325.1"/>
    <property type="molecule type" value="Genomic_DNA"/>
</dbReference>
<reference evidence="11" key="1">
    <citation type="submission" date="2020-10" db="EMBL/GenBank/DDBJ databases">
        <title>Chromosome-scale genome assembly of the Allis shad, Alosa alosa.</title>
        <authorList>
            <person name="Margot Z."/>
            <person name="Christophe K."/>
            <person name="Cabau C."/>
            <person name="Louis A."/>
            <person name="Berthelot C."/>
            <person name="Parey E."/>
            <person name="Roest Crollius H."/>
            <person name="Montfort J."/>
            <person name="Robinson-Rechavi M."/>
            <person name="Bucao C."/>
            <person name="Bouchez O."/>
            <person name="Gislard M."/>
            <person name="Lluch J."/>
            <person name="Milhes M."/>
            <person name="Lampietro C."/>
            <person name="Lopez Roques C."/>
            <person name="Donnadieu C."/>
            <person name="Braasch I."/>
            <person name="Desvignes T."/>
            <person name="Postlethwait J."/>
            <person name="Bobe J."/>
            <person name="Guiguen Y."/>
        </authorList>
    </citation>
    <scope>NUCLEOTIDE SEQUENCE</scope>
    <source>
        <strain evidence="11">M-15738</strain>
        <tissue evidence="11">Blood</tissue>
    </source>
</reference>
<keyword evidence="8" id="KW-1133">Transmembrane helix</keyword>
<dbReference type="AlphaFoldDB" id="A0AAV6FFU8"/>
<evidence type="ECO:0000256" key="8">
    <source>
        <dbReference type="SAM" id="Phobius"/>
    </source>
</evidence>
<dbReference type="Pfam" id="PF07686">
    <property type="entry name" value="V-set"/>
    <property type="match status" value="1"/>
</dbReference>
<comment type="subcellular location">
    <subcellularLocation>
        <location evidence="1">Membrane</location>
    </subcellularLocation>
</comment>
<keyword evidence="7" id="KW-0175">Coiled coil</keyword>
<name>A0AAV6FFU8_9TELE</name>
<sequence length="497" mass="54862">MLVTLAFLIVVVATGMADKGPDMFNLTVPEGPVSAPLGASVTLPCAVSPTFSVVPHKMSWHPSNLDENPVLLYENEKIQQDPDGTGYRGRVSLVGSLEQGNVSIKLENITLADRGLYVCFVHSEVWFEEANVALNVEVMGTLPLLSVSKGDEKQVNITCTSDGWSPQPALTWTSGGENINAANTVYTTDDQGLVSVSSWLLHSPSESESVSCFVGLSDQERKDGRVVPFIYTEHKGGVIGGIISGLVLLILIPTAILLYRKVKEKNKETMEKDKVKWKKNDVVAEYIKLVGEKQGVLRVLQAQIKTITTRLTNNKEALKNLTLKIQATRNLQEGDDQLLMDLAELDQLAELDKKLNVNIEGLKAKMEKLKKNEGKKMKDRGKDQKIAGSQADVEMALFQPKLEKEGVDHLLEILDEIKSSVSDLEKKVALAELRNQVAETTRRLNNDKKDLNDELQAEKKKVKDLEREKSDLICKVTKLEQDNSGILNSKTNGTSDC</sequence>